<feature type="transmembrane region" description="Helical" evidence="1">
    <location>
        <begin position="92"/>
        <end position="115"/>
    </location>
</feature>
<dbReference type="InterPro" id="IPR053001">
    <property type="entry name" value="MNNG_permease-like"/>
</dbReference>
<feature type="transmembrane region" description="Helical" evidence="1">
    <location>
        <begin position="367"/>
        <end position="390"/>
    </location>
</feature>
<evidence type="ECO:0000313" key="4">
    <source>
        <dbReference type="Proteomes" id="UP000027195"/>
    </source>
</evidence>
<dbReference type="GO" id="GO:0016020">
    <property type="term" value="C:membrane"/>
    <property type="evidence" value="ECO:0007669"/>
    <property type="project" value="TreeGrafter"/>
</dbReference>
<evidence type="ECO:0000256" key="1">
    <source>
        <dbReference type="SAM" id="Phobius"/>
    </source>
</evidence>
<dbReference type="HOGENOM" id="CLU_020178_2_1_1"/>
<sequence>MDKQTPENINMEKLTTEMIDKPASLHSPTSGVIHIRRRSASFEDQVDAYVEDDNQSVDSVEEKPEEPKLKKHAYHFFSPEIAHLRRAYIKPLLMVITLIVITQWGFIPLFFGSLWHNPTFTPNLRAFLIDRDGSDLGSTMVSAFMENISGANGVGKHHLGWRVINASTYATNEEVAKAIVEEKAWLAVVVGEGATAKLISARQNGDASYDPQAAVTVYYNQARNEQAAGNYIVPLTTALLNQTLTLYSQRTTAAYFAQAATNATAMNLLAVAPQTVVTPVSYTMINLRPYSTPIAIAVTVVGQIFLIIFAFIVTMANFGLRAQIAPYLTMRSYLLLRCVVPIIAYIPVSFSYTMIDLPFHIPFASKYSYAGGYFVLWIYMWMGMTSLGLATEAMITVLGLHFMPFFLLPLIISNVSVAMVPIDLQPWIYRYGYGFPIYNLGTTIRTIIFNTHSQMGRNAGVVLAWIVLSCFTITTLTYWFESRARAAAAKAEAESKPTSA</sequence>
<dbReference type="Proteomes" id="UP000027195">
    <property type="component" value="Unassembled WGS sequence"/>
</dbReference>
<feature type="transmembrane region" description="Helical" evidence="1">
    <location>
        <begin position="428"/>
        <end position="448"/>
    </location>
</feature>
<keyword evidence="1" id="KW-1133">Transmembrane helix</keyword>
<name>A0A067MMH1_BOTB1</name>
<dbReference type="InterPro" id="IPR022703">
    <property type="entry name" value="DUF3533"/>
</dbReference>
<keyword evidence="1" id="KW-0812">Transmembrane</keyword>
<gene>
    <name evidence="3" type="ORF">BOTBODRAFT_144484</name>
</gene>
<feature type="transmembrane region" description="Helical" evidence="1">
    <location>
        <begin position="294"/>
        <end position="313"/>
    </location>
</feature>
<reference evidence="4" key="1">
    <citation type="journal article" date="2014" name="Proc. Natl. Acad. Sci. U.S.A.">
        <title>Extensive sampling of basidiomycete genomes demonstrates inadequacy of the white-rot/brown-rot paradigm for wood decay fungi.</title>
        <authorList>
            <person name="Riley R."/>
            <person name="Salamov A.A."/>
            <person name="Brown D.W."/>
            <person name="Nagy L.G."/>
            <person name="Floudas D."/>
            <person name="Held B.W."/>
            <person name="Levasseur A."/>
            <person name="Lombard V."/>
            <person name="Morin E."/>
            <person name="Otillar R."/>
            <person name="Lindquist E.A."/>
            <person name="Sun H."/>
            <person name="LaButti K.M."/>
            <person name="Schmutz J."/>
            <person name="Jabbour D."/>
            <person name="Luo H."/>
            <person name="Baker S.E."/>
            <person name="Pisabarro A.G."/>
            <person name="Walton J.D."/>
            <person name="Blanchette R.A."/>
            <person name="Henrissat B."/>
            <person name="Martin F."/>
            <person name="Cullen D."/>
            <person name="Hibbett D.S."/>
            <person name="Grigoriev I.V."/>
        </authorList>
    </citation>
    <scope>NUCLEOTIDE SEQUENCE [LARGE SCALE GENOMIC DNA]</scope>
    <source>
        <strain evidence="4">FD-172 SS1</strain>
    </source>
</reference>
<dbReference type="InParanoid" id="A0A067MMH1"/>
<proteinExistence type="predicted"/>
<dbReference type="PANTHER" id="PTHR34814">
    <property type="entry name" value="NITROSOGUANIDINE RESISTANCE PROTEIN SNG1"/>
    <property type="match status" value="1"/>
</dbReference>
<dbReference type="PANTHER" id="PTHR34814:SF1">
    <property type="entry name" value="NITROSOGUANIDINE RESISTANCE PROTEIN SNG1"/>
    <property type="match status" value="1"/>
</dbReference>
<dbReference type="EMBL" id="KL198026">
    <property type="protein sequence ID" value="KDQ16744.1"/>
    <property type="molecule type" value="Genomic_DNA"/>
</dbReference>
<protein>
    <recommendedName>
        <fullName evidence="2">DUF3533 domain-containing protein</fullName>
    </recommendedName>
</protein>
<dbReference type="AlphaFoldDB" id="A0A067MMH1"/>
<organism evidence="3 4">
    <name type="scientific">Botryobasidium botryosum (strain FD-172 SS1)</name>
    <dbReference type="NCBI Taxonomy" id="930990"/>
    <lineage>
        <taxon>Eukaryota</taxon>
        <taxon>Fungi</taxon>
        <taxon>Dikarya</taxon>
        <taxon>Basidiomycota</taxon>
        <taxon>Agaricomycotina</taxon>
        <taxon>Agaricomycetes</taxon>
        <taxon>Cantharellales</taxon>
        <taxon>Botryobasidiaceae</taxon>
        <taxon>Botryobasidium</taxon>
    </lineage>
</organism>
<accession>A0A067MMH1</accession>
<evidence type="ECO:0000313" key="3">
    <source>
        <dbReference type="EMBL" id="KDQ16744.1"/>
    </source>
</evidence>
<keyword evidence="1" id="KW-0472">Membrane</keyword>
<feature type="domain" description="DUF3533" evidence="2">
    <location>
        <begin position="98"/>
        <end position="469"/>
    </location>
</feature>
<dbReference type="Pfam" id="PF12051">
    <property type="entry name" value="DUF3533"/>
    <property type="match status" value="1"/>
</dbReference>
<feature type="transmembrane region" description="Helical" evidence="1">
    <location>
        <begin position="334"/>
        <end position="355"/>
    </location>
</feature>
<feature type="transmembrane region" description="Helical" evidence="1">
    <location>
        <begin position="402"/>
        <end position="422"/>
    </location>
</feature>
<keyword evidence="4" id="KW-1185">Reference proteome</keyword>
<evidence type="ECO:0000259" key="2">
    <source>
        <dbReference type="Pfam" id="PF12051"/>
    </source>
</evidence>
<dbReference type="OrthoDB" id="2140105at2759"/>
<feature type="transmembrane region" description="Helical" evidence="1">
    <location>
        <begin position="460"/>
        <end position="480"/>
    </location>
</feature>
<dbReference type="STRING" id="930990.A0A067MMH1"/>